<sequence length="129" mass="13971">MPTTISILVYVASLLDYARYRHAALYLEFRGDDAADTSTNKYANTTEVGIRSSLMKVVGSPGFMSFSERINLDPPRRPRSPPTRATRTGIAQNSVGGALGRLVAAQYVDTGMVERGLDAMVETVIEAEG</sequence>
<keyword evidence="3" id="KW-1185">Reference proteome</keyword>
<evidence type="ECO:0000313" key="3">
    <source>
        <dbReference type="Proteomes" id="UP001141434"/>
    </source>
</evidence>
<name>A0A9W9G9T9_9EURO</name>
<dbReference type="OrthoDB" id="37659at2759"/>
<evidence type="ECO:0000256" key="1">
    <source>
        <dbReference type="SAM" id="MobiDB-lite"/>
    </source>
</evidence>
<comment type="caution">
    <text evidence="2">The sequence shown here is derived from an EMBL/GenBank/DDBJ whole genome shotgun (WGS) entry which is preliminary data.</text>
</comment>
<protein>
    <submittedName>
        <fullName evidence="2">Uncharacterized protein</fullName>
    </submittedName>
</protein>
<dbReference type="EMBL" id="JAPMSZ010000001">
    <property type="protein sequence ID" value="KAJ5114743.1"/>
    <property type="molecule type" value="Genomic_DNA"/>
</dbReference>
<dbReference type="AlphaFoldDB" id="A0A9W9G9T9"/>
<reference evidence="2" key="1">
    <citation type="submission" date="2022-11" db="EMBL/GenBank/DDBJ databases">
        <authorList>
            <person name="Petersen C."/>
        </authorList>
    </citation>
    <scope>NUCLEOTIDE SEQUENCE</scope>
    <source>
        <strain evidence="2">IBT 34128</strain>
    </source>
</reference>
<accession>A0A9W9G9T9</accession>
<feature type="region of interest" description="Disordered" evidence="1">
    <location>
        <begin position="68"/>
        <end position="91"/>
    </location>
</feature>
<gene>
    <name evidence="2" type="ORF">NUU61_000502</name>
</gene>
<dbReference type="RefSeq" id="XP_056515936.1">
    <property type="nucleotide sequence ID" value="XM_056651086.1"/>
</dbReference>
<dbReference type="GeneID" id="81390254"/>
<dbReference type="Proteomes" id="UP001141434">
    <property type="component" value="Unassembled WGS sequence"/>
</dbReference>
<evidence type="ECO:0000313" key="2">
    <source>
        <dbReference type="EMBL" id="KAJ5114743.1"/>
    </source>
</evidence>
<proteinExistence type="predicted"/>
<reference evidence="2" key="2">
    <citation type="journal article" date="2023" name="IMA Fungus">
        <title>Comparative genomic study of the Penicillium genus elucidates a diverse pangenome and 15 lateral gene transfer events.</title>
        <authorList>
            <person name="Petersen C."/>
            <person name="Sorensen T."/>
            <person name="Nielsen M.R."/>
            <person name="Sondergaard T.E."/>
            <person name="Sorensen J.L."/>
            <person name="Fitzpatrick D.A."/>
            <person name="Frisvad J.C."/>
            <person name="Nielsen K.L."/>
        </authorList>
    </citation>
    <scope>NUCLEOTIDE SEQUENCE</scope>
    <source>
        <strain evidence="2">IBT 34128</strain>
    </source>
</reference>
<organism evidence="2 3">
    <name type="scientific">Penicillium alfredii</name>
    <dbReference type="NCBI Taxonomy" id="1506179"/>
    <lineage>
        <taxon>Eukaryota</taxon>
        <taxon>Fungi</taxon>
        <taxon>Dikarya</taxon>
        <taxon>Ascomycota</taxon>
        <taxon>Pezizomycotina</taxon>
        <taxon>Eurotiomycetes</taxon>
        <taxon>Eurotiomycetidae</taxon>
        <taxon>Eurotiales</taxon>
        <taxon>Aspergillaceae</taxon>
        <taxon>Penicillium</taxon>
    </lineage>
</organism>